<comment type="caution">
    <text evidence="2">The sequence shown here is derived from an EMBL/GenBank/DDBJ whole genome shotgun (WGS) entry which is preliminary data.</text>
</comment>
<keyword evidence="3" id="KW-1185">Reference proteome</keyword>
<gene>
    <name evidence="2" type="ORF">P4O66_006037</name>
</gene>
<accession>A0AAD9E1F6</accession>
<feature type="compositionally biased region" description="Polar residues" evidence="1">
    <location>
        <begin position="32"/>
        <end position="41"/>
    </location>
</feature>
<organism evidence="2 3">
    <name type="scientific">Electrophorus voltai</name>
    <dbReference type="NCBI Taxonomy" id="2609070"/>
    <lineage>
        <taxon>Eukaryota</taxon>
        <taxon>Metazoa</taxon>
        <taxon>Chordata</taxon>
        <taxon>Craniata</taxon>
        <taxon>Vertebrata</taxon>
        <taxon>Euteleostomi</taxon>
        <taxon>Actinopterygii</taxon>
        <taxon>Neopterygii</taxon>
        <taxon>Teleostei</taxon>
        <taxon>Ostariophysi</taxon>
        <taxon>Gymnotiformes</taxon>
        <taxon>Gymnotoidei</taxon>
        <taxon>Gymnotidae</taxon>
        <taxon>Electrophorus</taxon>
    </lineage>
</organism>
<name>A0AAD9E1F6_9TELE</name>
<dbReference type="Proteomes" id="UP001239994">
    <property type="component" value="Unassembled WGS sequence"/>
</dbReference>
<proteinExistence type="predicted"/>
<evidence type="ECO:0000313" key="3">
    <source>
        <dbReference type="Proteomes" id="UP001239994"/>
    </source>
</evidence>
<dbReference type="EMBL" id="JAROKS010000010">
    <property type="protein sequence ID" value="KAK1800853.1"/>
    <property type="molecule type" value="Genomic_DNA"/>
</dbReference>
<evidence type="ECO:0000313" key="2">
    <source>
        <dbReference type="EMBL" id="KAK1800853.1"/>
    </source>
</evidence>
<feature type="region of interest" description="Disordered" evidence="1">
    <location>
        <begin position="25"/>
        <end position="65"/>
    </location>
</feature>
<protein>
    <submittedName>
        <fullName evidence="2">Uncharacterized protein</fullName>
    </submittedName>
</protein>
<evidence type="ECO:0000256" key="1">
    <source>
        <dbReference type="SAM" id="MobiDB-lite"/>
    </source>
</evidence>
<feature type="non-terminal residue" evidence="2">
    <location>
        <position position="91"/>
    </location>
</feature>
<reference evidence="2" key="1">
    <citation type="submission" date="2023-03" db="EMBL/GenBank/DDBJ databases">
        <title>Electrophorus voltai genome.</title>
        <authorList>
            <person name="Bian C."/>
        </authorList>
    </citation>
    <scope>NUCLEOTIDE SEQUENCE</scope>
    <source>
        <strain evidence="2">CB-2022</strain>
        <tissue evidence="2">Muscle</tissue>
    </source>
</reference>
<sequence>MPKELKRKALNEEKKGSIVALLAEGYSEHQDNAPSHSQVNQRVDEGPPDQDPIMASQNSRPEPHRNVIKRKMDGHKPSNKAKLLEFLCQEW</sequence>
<dbReference type="AlphaFoldDB" id="A0AAD9E1F6"/>